<feature type="compositionally biased region" description="Polar residues" evidence="1">
    <location>
        <begin position="7"/>
        <end position="23"/>
    </location>
</feature>
<dbReference type="AlphaFoldDB" id="A0AAW1RM85"/>
<dbReference type="InterPro" id="IPR010736">
    <property type="entry name" value="SHIPPO-rpt"/>
</dbReference>
<reference evidence="2 3" key="1">
    <citation type="journal article" date="2024" name="Nat. Commun.">
        <title>Phylogenomics reveals the evolutionary origins of lichenization in chlorophyte algae.</title>
        <authorList>
            <person name="Puginier C."/>
            <person name="Libourel C."/>
            <person name="Otte J."/>
            <person name="Skaloud P."/>
            <person name="Haon M."/>
            <person name="Grisel S."/>
            <person name="Petersen M."/>
            <person name="Berrin J.G."/>
            <person name="Delaux P.M."/>
            <person name="Dal Grande F."/>
            <person name="Keller J."/>
        </authorList>
    </citation>
    <scope>NUCLEOTIDE SEQUENCE [LARGE SCALE GENOMIC DNA]</scope>
    <source>
        <strain evidence="2 3">SAG 2145</strain>
    </source>
</reference>
<feature type="region of interest" description="Disordered" evidence="1">
    <location>
        <begin position="305"/>
        <end position="330"/>
    </location>
</feature>
<evidence type="ECO:0000313" key="2">
    <source>
        <dbReference type="EMBL" id="KAK9834441.1"/>
    </source>
</evidence>
<dbReference type="PANTHER" id="PTHR21580">
    <property type="entry name" value="SHIPPO-1-RELATED"/>
    <property type="match status" value="1"/>
</dbReference>
<evidence type="ECO:0000313" key="3">
    <source>
        <dbReference type="Proteomes" id="UP001438707"/>
    </source>
</evidence>
<dbReference type="InterPro" id="IPR051291">
    <property type="entry name" value="CIMAP"/>
</dbReference>
<protein>
    <submittedName>
        <fullName evidence="2">Uncharacterized protein</fullName>
    </submittedName>
</protein>
<feature type="region of interest" description="Disordered" evidence="1">
    <location>
        <begin position="55"/>
        <end position="113"/>
    </location>
</feature>
<dbReference type="EMBL" id="JALJOS010000009">
    <property type="protein sequence ID" value="KAK9834441.1"/>
    <property type="molecule type" value="Genomic_DNA"/>
</dbReference>
<name>A0AAW1RM85_9CHLO</name>
<feature type="region of interest" description="Disordered" evidence="1">
    <location>
        <begin position="1"/>
        <end position="29"/>
    </location>
</feature>
<organism evidence="2 3">
    <name type="scientific">Apatococcus lobatus</name>
    <dbReference type="NCBI Taxonomy" id="904363"/>
    <lineage>
        <taxon>Eukaryota</taxon>
        <taxon>Viridiplantae</taxon>
        <taxon>Chlorophyta</taxon>
        <taxon>core chlorophytes</taxon>
        <taxon>Trebouxiophyceae</taxon>
        <taxon>Chlorellales</taxon>
        <taxon>Chlorellaceae</taxon>
        <taxon>Apatococcus</taxon>
    </lineage>
</organism>
<feature type="region of interest" description="Disordered" evidence="1">
    <location>
        <begin position="391"/>
        <end position="454"/>
    </location>
</feature>
<comment type="caution">
    <text evidence="2">The sequence shown here is derived from an EMBL/GenBank/DDBJ whole genome shotgun (WGS) entry which is preliminary data.</text>
</comment>
<dbReference type="Pfam" id="PF07004">
    <property type="entry name" value="SHIPPO-rpt"/>
    <property type="match status" value="6"/>
</dbReference>
<proteinExistence type="predicted"/>
<feature type="compositionally biased region" description="Polar residues" evidence="1">
    <location>
        <begin position="417"/>
        <end position="427"/>
    </location>
</feature>
<dbReference type="Proteomes" id="UP001438707">
    <property type="component" value="Unassembled WGS sequence"/>
</dbReference>
<sequence length="584" mass="62905">MAFVTRSLRQQQPVAGSSPSQVGPGSYDVKLQDRDYHTWVPFTFADERPCLRKSNQYQADLPGPGQYIRDVPAAKIARPRRRCPERSPPSRPAADREEEPGPGAYEVTPTRQPCAVRYAPDRAGPETQPRIKTAPSIPARGENYGYEVLENGGLLPQGPAERGFTGNPDCSIGPDRYDPAVSVMRWRVAPKFAAEDTHRTQLPETAVPGPGTYSLESRSIAGIARPLSPEASAHSRNGKAHLRWPHLPDANSAEGSAASLHLIPAEVASTDGNPGPGTYNVPDSMEALRPTHAHSAKYHFGGTAPRAAQELQPRPETAQNPGPGTYDVSRLTTGKTAKAARRSCPGTPKALCTFGCLERLHTPKAPTGLGPGQYNMEARSVAGEAQSTLRRFGMGGRGSSSRMASRPQTGDLGPGSYSPNLQDSHQVSVMGGAPFASRTPKPGVPEPAKPLPADVRWPGMPLYHLQHLNRKKDLPGPGEYDAALPGWQAGWHVRRQGGFLSNTRRFVKEPSRIGITPGPDKYKQLKPFGGYGAFDNRHSKSAFAGGTDARFNPLADLKAARLPGPGAYFIPQQHVKPSFNVTVE</sequence>
<gene>
    <name evidence="2" type="ORF">WJX74_001853</name>
</gene>
<evidence type="ECO:0000256" key="1">
    <source>
        <dbReference type="SAM" id="MobiDB-lite"/>
    </source>
</evidence>
<feature type="region of interest" description="Disordered" evidence="1">
    <location>
        <begin position="119"/>
        <end position="138"/>
    </location>
</feature>
<dbReference type="PANTHER" id="PTHR21580:SF28">
    <property type="entry name" value="BOREALIN N-TERMINAL DOMAIN-CONTAINING PROTEIN-RELATED"/>
    <property type="match status" value="1"/>
</dbReference>
<keyword evidence="3" id="KW-1185">Reference proteome</keyword>
<accession>A0AAW1RM85</accession>